<comment type="caution">
    <text evidence="1">The sequence shown here is derived from an EMBL/GenBank/DDBJ whole genome shotgun (WGS) entry which is preliminary data.</text>
</comment>
<accession>A0A558AEF1</accession>
<reference evidence="1 2" key="1">
    <citation type="submission" date="2019-07" db="EMBL/GenBank/DDBJ databases">
        <title>New species of Amycolatopsis and Streptomyces.</title>
        <authorList>
            <person name="Duangmal K."/>
            <person name="Teo W.F.A."/>
            <person name="Lipun K."/>
        </authorList>
    </citation>
    <scope>NUCLEOTIDE SEQUENCE [LARGE SCALE GENOMIC DNA]</scope>
    <source>
        <strain evidence="1 2">JCM 30562</strain>
    </source>
</reference>
<organism evidence="1 2">
    <name type="scientific">Amycolatopsis acidiphila</name>
    <dbReference type="NCBI Taxonomy" id="715473"/>
    <lineage>
        <taxon>Bacteria</taxon>
        <taxon>Bacillati</taxon>
        <taxon>Actinomycetota</taxon>
        <taxon>Actinomycetes</taxon>
        <taxon>Pseudonocardiales</taxon>
        <taxon>Pseudonocardiaceae</taxon>
        <taxon>Amycolatopsis</taxon>
    </lineage>
</organism>
<dbReference type="Pfam" id="PF19402">
    <property type="entry name" value="RamS"/>
    <property type="match status" value="1"/>
</dbReference>
<evidence type="ECO:0000313" key="1">
    <source>
        <dbReference type="EMBL" id="TVT22647.1"/>
    </source>
</evidence>
<dbReference type="NCBIfam" id="NF033212">
    <property type="entry name" value="SapB_AmfS_lanti"/>
    <property type="match status" value="1"/>
</dbReference>
<evidence type="ECO:0000313" key="2">
    <source>
        <dbReference type="Proteomes" id="UP000318578"/>
    </source>
</evidence>
<protein>
    <submittedName>
        <fullName evidence="1">SapB/AmfS family lantipeptide</fullName>
    </submittedName>
</protein>
<dbReference type="Proteomes" id="UP000318578">
    <property type="component" value="Unassembled WGS sequence"/>
</dbReference>
<keyword evidence="2" id="KW-1185">Reference proteome</keyword>
<dbReference type="EMBL" id="VJZA01000016">
    <property type="protein sequence ID" value="TVT22647.1"/>
    <property type="molecule type" value="Genomic_DNA"/>
</dbReference>
<proteinExistence type="predicted"/>
<name>A0A558AEF1_9PSEU</name>
<sequence>MDLVLDLQAMEAPEALEGGGNGGGGGHPISNLSLLAGCANSTLSLLGCSTI</sequence>
<dbReference type="InterPro" id="IPR045825">
    <property type="entry name" value="RamS"/>
</dbReference>
<dbReference type="NCBIfam" id="NF038159">
    <property type="entry name" value="lanthi_III_b"/>
    <property type="match status" value="1"/>
</dbReference>
<dbReference type="AlphaFoldDB" id="A0A558AEF1"/>
<gene>
    <name evidence="1" type="ORF">FNH06_12455</name>
</gene>
<dbReference type="RefSeq" id="WP_144637775.1">
    <property type="nucleotide sequence ID" value="NZ_BNAX01000012.1"/>
</dbReference>